<dbReference type="SUPFAM" id="SSF57667">
    <property type="entry name" value="beta-beta-alpha zinc fingers"/>
    <property type="match status" value="1"/>
</dbReference>
<feature type="region of interest" description="Disordered" evidence="2">
    <location>
        <begin position="52"/>
        <end position="86"/>
    </location>
</feature>
<evidence type="ECO:0000256" key="2">
    <source>
        <dbReference type="SAM" id="MobiDB-lite"/>
    </source>
</evidence>
<keyword evidence="5" id="KW-1185">Reference proteome</keyword>
<dbReference type="PROSITE" id="PS00028">
    <property type="entry name" value="ZINC_FINGER_C2H2_1"/>
    <property type="match status" value="1"/>
</dbReference>
<feature type="domain" description="C2H2-type" evidence="3">
    <location>
        <begin position="29"/>
        <end position="58"/>
    </location>
</feature>
<dbReference type="Gene3D" id="3.30.160.60">
    <property type="entry name" value="Classic Zinc Finger"/>
    <property type="match status" value="1"/>
</dbReference>
<evidence type="ECO:0000259" key="3">
    <source>
        <dbReference type="PROSITE" id="PS50157"/>
    </source>
</evidence>
<dbReference type="GO" id="GO:0008270">
    <property type="term" value="F:zinc ion binding"/>
    <property type="evidence" value="ECO:0007669"/>
    <property type="project" value="UniProtKB-KW"/>
</dbReference>
<evidence type="ECO:0000313" key="4">
    <source>
        <dbReference type="Ensembl" id="ENSSGRP00000019895.1"/>
    </source>
</evidence>
<organism evidence="4 5">
    <name type="scientific">Sinocyclocheilus grahami</name>
    <name type="common">Dianchi golden-line fish</name>
    <name type="synonym">Barbus grahami</name>
    <dbReference type="NCBI Taxonomy" id="75366"/>
    <lineage>
        <taxon>Eukaryota</taxon>
        <taxon>Metazoa</taxon>
        <taxon>Chordata</taxon>
        <taxon>Craniata</taxon>
        <taxon>Vertebrata</taxon>
        <taxon>Euteleostomi</taxon>
        <taxon>Actinopterygii</taxon>
        <taxon>Neopterygii</taxon>
        <taxon>Teleostei</taxon>
        <taxon>Ostariophysi</taxon>
        <taxon>Cypriniformes</taxon>
        <taxon>Cyprinidae</taxon>
        <taxon>Cyprininae</taxon>
        <taxon>Sinocyclocheilus</taxon>
    </lineage>
</organism>
<accession>A0A672L915</accession>
<proteinExistence type="predicted"/>
<dbReference type="InterPro" id="IPR013087">
    <property type="entry name" value="Znf_C2H2_type"/>
</dbReference>
<keyword evidence="1" id="KW-0862">Zinc</keyword>
<dbReference type="Proteomes" id="UP000472262">
    <property type="component" value="Unassembled WGS sequence"/>
</dbReference>
<dbReference type="InParanoid" id="A0A672L915"/>
<protein>
    <recommendedName>
        <fullName evidence="3">C2H2-type domain-containing protein</fullName>
    </recommendedName>
</protein>
<dbReference type="PROSITE" id="PS50157">
    <property type="entry name" value="ZINC_FINGER_C2H2_2"/>
    <property type="match status" value="1"/>
</dbReference>
<keyword evidence="1" id="KW-0863">Zinc-finger</keyword>
<keyword evidence="1" id="KW-0479">Metal-binding</keyword>
<name>A0A672L915_SINGR</name>
<reference evidence="4" key="1">
    <citation type="submission" date="2025-08" db="UniProtKB">
        <authorList>
            <consortium name="Ensembl"/>
        </authorList>
    </citation>
    <scope>IDENTIFICATION</scope>
</reference>
<dbReference type="Ensembl" id="ENSSGRT00000021495.1">
    <property type="protein sequence ID" value="ENSSGRP00000019895.1"/>
    <property type="gene ID" value="ENSSGRG00000012061.1"/>
</dbReference>
<sequence>VSLPQRWMFTTAFNLQSHILSFHEEQRSFICTQPGCGRSFAMKQSLLRHGVVHDPEKKQLKSHPKRSLASRLSARPPRTTDGFDTKPTATDILSTICITTLSCLGEENHEICSVHFQSRTALFIS</sequence>
<dbReference type="InterPro" id="IPR036236">
    <property type="entry name" value="Znf_C2H2_sf"/>
</dbReference>
<dbReference type="AlphaFoldDB" id="A0A672L915"/>
<reference evidence="4" key="2">
    <citation type="submission" date="2025-09" db="UniProtKB">
        <authorList>
            <consortium name="Ensembl"/>
        </authorList>
    </citation>
    <scope>IDENTIFICATION</scope>
</reference>
<evidence type="ECO:0000256" key="1">
    <source>
        <dbReference type="PROSITE-ProRule" id="PRU00042"/>
    </source>
</evidence>
<evidence type="ECO:0000313" key="5">
    <source>
        <dbReference type="Proteomes" id="UP000472262"/>
    </source>
</evidence>